<reference evidence="2 3" key="1">
    <citation type="submission" date="2014-10" db="EMBL/GenBank/DDBJ databases">
        <title>Genome sequence of Novosphingobium malaysiense MUSC 273(T).</title>
        <authorList>
            <person name="Lee L.-H."/>
        </authorList>
    </citation>
    <scope>NUCLEOTIDE SEQUENCE [LARGE SCALE GENOMIC DNA]</scope>
    <source>
        <strain evidence="2 3">MUSC 273</strain>
    </source>
</reference>
<dbReference type="OrthoDB" id="7511162at2"/>
<sequence>MPRKILTAATAIAVAGFMPLAPASAQDMSASKPDTRPSITVFAPRARQTGRTYTGIPVETLTAQSVVYTDDLNLATEAGREQLHDRVQSAAESACEWLDEVYPMSAPMTTDNQCVDEAVARADDQVKAAIAAAG</sequence>
<feature type="signal peptide" evidence="1">
    <location>
        <begin position="1"/>
        <end position="25"/>
    </location>
</feature>
<evidence type="ECO:0008006" key="4">
    <source>
        <dbReference type="Google" id="ProtNLM"/>
    </source>
</evidence>
<comment type="caution">
    <text evidence="2">The sequence shown here is derived from an EMBL/GenBank/DDBJ whole genome shotgun (WGS) entry which is preliminary data.</text>
</comment>
<protein>
    <recommendedName>
        <fullName evidence="4">UrcA family protein</fullName>
    </recommendedName>
</protein>
<dbReference type="Proteomes" id="UP000031057">
    <property type="component" value="Unassembled WGS sequence"/>
</dbReference>
<name>A0A0B1ZVF6_9SPHN</name>
<dbReference type="InterPro" id="IPR030972">
    <property type="entry name" value="UrcA_uranyl"/>
</dbReference>
<accession>A0A0B1ZVF6</accession>
<evidence type="ECO:0000313" key="3">
    <source>
        <dbReference type="Proteomes" id="UP000031057"/>
    </source>
</evidence>
<dbReference type="NCBIfam" id="TIGR04433">
    <property type="entry name" value="UrcA_uranyl"/>
    <property type="match status" value="1"/>
</dbReference>
<dbReference type="EMBL" id="JTDI01000001">
    <property type="protein sequence ID" value="KHK93143.1"/>
    <property type="molecule type" value="Genomic_DNA"/>
</dbReference>
<evidence type="ECO:0000256" key="1">
    <source>
        <dbReference type="SAM" id="SignalP"/>
    </source>
</evidence>
<evidence type="ECO:0000313" key="2">
    <source>
        <dbReference type="EMBL" id="KHK93143.1"/>
    </source>
</evidence>
<keyword evidence="1" id="KW-0732">Signal</keyword>
<dbReference type="STRING" id="1348853.LK12_02025"/>
<dbReference type="AlphaFoldDB" id="A0A0B1ZVF6"/>
<keyword evidence="3" id="KW-1185">Reference proteome</keyword>
<feature type="chain" id="PRO_5002085783" description="UrcA family protein" evidence="1">
    <location>
        <begin position="26"/>
        <end position="134"/>
    </location>
</feature>
<proteinExistence type="predicted"/>
<organism evidence="2 3">
    <name type="scientific">Novosphingobium malaysiense</name>
    <dbReference type="NCBI Taxonomy" id="1348853"/>
    <lineage>
        <taxon>Bacteria</taxon>
        <taxon>Pseudomonadati</taxon>
        <taxon>Pseudomonadota</taxon>
        <taxon>Alphaproteobacteria</taxon>
        <taxon>Sphingomonadales</taxon>
        <taxon>Sphingomonadaceae</taxon>
        <taxon>Novosphingobium</taxon>
    </lineage>
</organism>
<dbReference type="RefSeq" id="WP_039278636.1">
    <property type="nucleotide sequence ID" value="NZ_JTDI01000001.1"/>
</dbReference>
<gene>
    <name evidence="2" type="ORF">LK12_02025</name>
</gene>